<dbReference type="GO" id="GO:0019894">
    <property type="term" value="F:kinesin binding"/>
    <property type="evidence" value="ECO:0007669"/>
    <property type="project" value="TreeGrafter"/>
</dbReference>
<comment type="caution">
    <text evidence="6">The sequence shown here is derived from an EMBL/GenBank/DDBJ whole genome shotgun (WGS) entry which is preliminary data.</text>
</comment>
<feature type="region of interest" description="Disordered" evidence="3">
    <location>
        <begin position="838"/>
        <end position="927"/>
    </location>
</feature>
<feature type="domain" description="RUN" evidence="5">
    <location>
        <begin position="42"/>
        <end position="164"/>
    </location>
</feature>
<evidence type="ECO:0000256" key="2">
    <source>
        <dbReference type="ARBA" id="ARBA00023228"/>
    </source>
</evidence>
<feature type="compositionally biased region" description="Low complexity" evidence="3">
    <location>
        <begin position="840"/>
        <end position="855"/>
    </location>
</feature>
<evidence type="ECO:0008006" key="8">
    <source>
        <dbReference type="Google" id="ProtNLM"/>
    </source>
</evidence>
<dbReference type="Pfam" id="PF00169">
    <property type="entry name" value="PH"/>
    <property type="match status" value="1"/>
</dbReference>
<evidence type="ECO:0000313" key="7">
    <source>
        <dbReference type="Proteomes" id="UP001177023"/>
    </source>
</evidence>
<dbReference type="GO" id="GO:0005765">
    <property type="term" value="C:lysosomal membrane"/>
    <property type="evidence" value="ECO:0007669"/>
    <property type="project" value="UniProtKB-SubCell"/>
</dbReference>
<evidence type="ECO:0000256" key="3">
    <source>
        <dbReference type="SAM" id="MobiDB-lite"/>
    </source>
</evidence>
<dbReference type="SUPFAM" id="SSF50729">
    <property type="entry name" value="PH domain-like"/>
    <property type="match status" value="1"/>
</dbReference>
<keyword evidence="2" id="KW-0458">Lysosome</keyword>
<protein>
    <recommendedName>
        <fullName evidence="8">PH domain-containing protein</fullName>
    </recommendedName>
</protein>
<evidence type="ECO:0000256" key="1">
    <source>
        <dbReference type="ARBA" id="ARBA00004656"/>
    </source>
</evidence>
<feature type="non-terminal residue" evidence="6">
    <location>
        <position position="1"/>
    </location>
</feature>
<dbReference type="SUPFAM" id="SSF140741">
    <property type="entry name" value="RUN domain-like"/>
    <property type="match status" value="1"/>
</dbReference>
<dbReference type="Gene3D" id="1.20.58.900">
    <property type="match status" value="1"/>
</dbReference>
<dbReference type="GO" id="GO:0032880">
    <property type="term" value="P:regulation of protein localization"/>
    <property type="evidence" value="ECO:0007669"/>
    <property type="project" value="TreeGrafter"/>
</dbReference>
<dbReference type="AlphaFoldDB" id="A0AA36CVX7"/>
<evidence type="ECO:0000259" key="4">
    <source>
        <dbReference type="PROSITE" id="PS50003"/>
    </source>
</evidence>
<evidence type="ECO:0000313" key="6">
    <source>
        <dbReference type="EMBL" id="CAJ0576335.1"/>
    </source>
</evidence>
<dbReference type="GO" id="GO:0007030">
    <property type="term" value="P:Golgi organization"/>
    <property type="evidence" value="ECO:0007669"/>
    <property type="project" value="TreeGrafter"/>
</dbReference>
<dbReference type="EMBL" id="CATQJA010002643">
    <property type="protein sequence ID" value="CAJ0576335.1"/>
    <property type="molecule type" value="Genomic_DNA"/>
</dbReference>
<dbReference type="Gene3D" id="2.30.29.30">
    <property type="entry name" value="Pleckstrin-homology domain (PH domain)/Phosphotyrosine-binding domain (PTB)"/>
    <property type="match status" value="1"/>
</dbReference>
<feature type="domain" description="PH" evidence="4">
    <location>
        <begin position="517"/>
        <end position="625"/>
    </location>
</feature>
<dbReference type="InterPro" id="IPR004012">
    <property type="entry name" value="Run_dom"/>
</dbReference>
<dbReference type="GO" id="GO:0032418">
    <property type="term" value="P:lysosome localization"/>
    <property type="evidence" value="ECO:0007669"/>
    <property type="project" value="TreeGrafter"/>
</dbReference>
<organism evidence="6 7">
    <name type="scientific">Mesorhabditis spiculigera</name>
    <dbReference type="NCBI Taxonomy" id="96644"/>
    <lineage>
        <taxon>Eukaryota</taxon>
        <taxon>Metazoa</taxon>
        <taxon>Ecdysozoa</taxon>
        <taxon>Nematoda</taxon>
        <taxon>Chromadorea</taxon>
        <taxon>Rhabditida</taxon>
        <taxon>Rhabditina</taxon>
        <taxon>Rhabditomorpha</taxon>
        <taxon>Rhabditoidea</taxon>
        <taxon>Rhabditidae</taxon>
        <taxon>Mesorhabditinae</taxon>
        <taxon>Mesorhabditis</taxon>
    </lineage>
</organism>
<dbReference type="InterPro" id="IPR047327">
    <property type="entry name" value="RUN_PLEKHM2"/>
</dbReference>
<feature type="compositionally biased region" description="Polar residues" evidence="3">
    <location>
        <begin position="915"/>
        <end position="927"/>
    </location>
</feature>
<dbReference type="InterPro" id="IPR011993">
    <property type="entry name" value="PH-like_dom_sf"/>
</dbReference>
<name>A0AA36CVX7_9BILA</name>
<comment type="subcellular location">
    <subcellularLocation>
        <location evidence="1">Lysosome membrane</location>
    </subcellularLocation>
</comment>
<proteinExistence type="predicted"/>
<dbReference type="CDD" id="cd17680">
    <property type="entry name" value="RUN_PLEKHM2"/>
    <property type="match status" value="1"/>
</dbReference>
<dbReference type="InterPro" id="IPR037213">
    <property type="entry name" value="Run_dom_sf"/>
</dbReference>
<dbReference type="PROSITE" id="PS50826">
    <property type="entry name" value="RUN"/>
    <property type="match status" value="1"/>
</dbReference>
<dbReference type="InterPro" id="IPR001849">
    <property type="entry name" value="PH_domain"/>
</dbReference>
<dbReference type="PANTHER" id="PTHR46556:SF1">
    <property type="entry name" value="PLECKSTRIN HOMOLOGY DOMAIN-CONTAINING FAMILY M MEMBER 2"/>
    <property type="match status" value="1"/>
</dbReference>
<dbReference type="PANTHER" id="PTHR46556">
    <property type="entry name" value="PLECKSTRIN HOMOLOGY DOMAIN-CONTAINING FAMILY M MEMBER 2"/>
    <property type="match status" value="1"/>
</dbReference>
<keyword evidence="7" id="KW-1185">Reference proteome</keyword>
<feature type="compositionally biased region" description="Low complexity" evidence="3">
    <location>
        <begin position="869"/>
        <end position="878"/>
    </location>
</feature>
<dbReference type="Proteomes" id="UP001177023">
    <property type="component" value="Unassembled WGS sequence"/>
</dbReference>
<accession>A0AA36CVX7</accession>
<reference evidence="6" key="1">
    <citation type="submission" date="2023-06" db="EMBL/GenBank/DDBJ databases">
        <authorList>
            <person name="Delattre M."/>
        </authorList>
    </citation>
    <scope>NUCLEOTIDE SEQUENCE</scope>
    <source>
        <strain evidence="6">AF72</strain>
    </source>
</reference>
<dbReference type="GO" id="GO:0010008">
    <property type="term" value="C:endosome membrane"/>
    <property type="evidence" value="ECO:0007669"/>
    <property type="project" value="TreeGrafter"/>
</dbReference>
<dbReference type="InterPro" id="IPR053015">
    <property type="entry name" value="PH_domain-containing_M2"/>
</dbReference>
<dbReference type="PROSITE" id="PS50003">
    <property type="entry name" value="PH_DOMAIN"/>
    <property type="match status" value="1"/>
</dbReference>
<gene>
    <name evidence="6" type="ORF">MSPICULIGERA_LOCUS14630</name>
</gene>
<evidence type="ECO:0000259" key="5">
    <source>
        <dbReference type="PROSITE" id="PS50826"/>
    </source>
</evidence>
<dbReference type="SMART" id="SM00233">
    <property type="entry name" value="PH"/>
    <property type="match status" value="1"/>
</dbReference>
<sequence length="927" mass="104177">MFHLSPITLKPEVRAKKDQHPIFEKQLLALIHRIAQEKEVVQIDQANAKKLLNMLDTFLGYGLFACNKCYWPFVREFLPKTETQLLKVEWQCTSDRALSIAWLKDALNRGSFHFQMLAIQQNKKLVNKYYHPNSCMRNQILLKNVTVESERLTNVMFSFVSPTTAAQEFVPAAVVVESTPVVTMRRQRITKKIRNRLESESEPPVQAPTMKVSMPTAMDTDFMLGDLLNTRNQKNKLIGQQPNGTTVDVMEPRTSQEVDEPVAALDILISKRNMSGLFGSMGPDAVAASFDSLFELPSTMKETMAPPEETKVDGEVFLQANESLQLSMDVFTGTQAESLLKCYQVFETFVVGRPAERLLAITESNVYILSQTVANFGAENEEVAETLGTSVEYHTHCQAPMEAIDYLGLSDDAQCVLLFAKKDIEFAMHDVDRLSGKVVSIAAGDMKLGKVIADEICRAAEKGGRQGGAPPIFSDTTPYSLIVRRFLKKELKAEAPKVKHTSAVFWRETSVSATGPETSHQGYLMHRSLDLSWWKRPNDDWKQSYFLLQGSKLYVFTDSTCKFGERVISLSGGAVETHEVELKKNHSFGLQIIFPDRPEEAPLQLQCTSREEMGKWMHLLSIALSSPEDGEDAVSCALILTDTHLVICQEGEKLLRDEFMRALLVLRLDELLTGVAIVTEHHTCLVIEANDIREWFFFRTDAELKRACKALEANVKIQDLAKLNDDKLCQVLKNQARRVPDRWHRTVFGAEHNAINRLDPIVRKKANSILLSPAGSTSSHESGDTRVDHTRLGQVGTLPASQCLLTPSIQQQLQALAQSQSPATQQLLGILGKSTSAAAQQQQQQQQRQHQQQQRVSISQPHKAYTAHQNQQQKYGQQHRPPNTSMPPPAVPRISQPSSYAHGVNRYPPQHRPTYPSQNTISKHQKY</sequence>